<dbReference type="AlphaFoldDB" id="A0A1G2R3N6"/>
<gene>
    <name evidence="1" type="ORF">A3D59_02350</name>
</gene>
<reference evidence="1 2" key="1">
    <citation type="journal article" date="2016" name="Nat. Commun.">
        <title>Thousands of microbial genomes shed light on interconnected biogeochemical processes in an aquifer system.</title>
        <authorList>
            <person name="Anantharaman K."/>
            <person name="Brown C.T."/>
            <person name="Hug L.A."/>
            <person name="Sharon I."/>
            <person name="Castelle C.J."/>
            <person name="Probst A.J."/>
            <person name="Thomas B.C."/>
            <person name="Singh A."/>
            <person name="Wilkins M.J."/>
            <person name="Karaoz U."/>
            <person name="Brodie E.L."/>
            <person name="Williams K.H."/>
            <person name="Hubbard S.S."/>
            <person name="Banfield J.F."/>
        </authorList>
    </citation>
    <scope>NUCLEOTIDE SEQUENCE [LARGE SCALE GENOMIC DNA]</scope>
</reference>
<sequence>MKITMVPILEISRAPSRNVFCEGLVDGQDVTLELRDHGSEYHDDSAEGYVDDLVGELLPPGIALPFDVHAGVDEGYDDRTDEHRDENRAELVEIDLDHLRCSFLLECAVLYGTITGEIISFLRF</sequence>
<name>A0A1G2R3N6_9BACT</name>
<proteinExistence type="predicted"/>
<protein>
    <submittedName>
        <fullName evidence="1">Uncharacterized protein</fullName>
    </submittedName>
</protein>
<organism evidence="1 2">
    <name type="scientific">Candidatus Wildermuthbacteria bacterium RIFCSPHIGHO2_02_FULL_47_17</name>
    <dbReference type="NCBI Taxonomy" id="1802452"/>
    <lineage>
        <taxon>Bacteria</taxon>
        <taxon>Candidatus Wildermuthiibacteriota</taxon>
    </lineage>
</organism>
<accession>A0A1G2R3N6</accession>
<dbReference type="EMBL" id="MHTX01000044">
    <property type="protein sequence ID" value="OHA67188.1"/>
    <property type="molecule type" value="Genomic_DNA"/>
</dbReference>
<comment type="caution">
    <text evidence="1">The sequence shown here is derived from an EMBL/GenBank/DDBJ whole genome shotgun (WGS) entry which is preliminary data.</text>
</comment>
<evidence type="ECO:0000313" key="1">
    <source>
        <dbReference type="EMBL" id="OHA67188.1"/>
    </source>
</evidence>
<evidence type="ECO:0000313" key="2">
    <source>
        <dbReference type="Proteomes" id="UP000179258"/>
    </source>
</evidence>
<dbReference type="Proteomes" id="UP000179258">
    <property type="component" value="Unassembled WGS sequence"/>
</dbReference>